<keyword evidence="1" id="KW-0812">Transmembrane</keyword>
<accession>A0ABV9NME0</accession>
<name>A0ABV9NME0_9GAMM</name>
<keyword evidence="1" id="KW-0472">Membrane</keyword>
<comment type="caution">
    <text evidence="2">The sequence shown here is derived from an EMBL/GenBank/DDBJ whole genome shotgun (WGS) entry which is preliminary data.</text>
</comment>
<dbReference type="EMBL" id="JBHSGG010000041">
    <property type="protein sequence ID" value="MFC4729306.1"/>
    <property type="molecule type" value="Genomic_DNA"/>
</dbReference>
<dbReference type="RefSeq" id="WP_377005386.1">
    <property type="nucleotide sequence ID" value="NZ_JBHSGG010000041.1"/>
</dbReference>
<reference evidence="3" key="1">
    <citation type="journal article" date="2019" name="Int. J. Syst. Evol. Microbiol.">
        <title>The Global Catalogue of Microorganisms (GCM) 10K type strain sequencing project: providing services to taxonomists for standard genome sequencing and annotation.</title>
        <authorList>
            <consortium name="The Broad Institute Genomics Platform"/>
            <consortium name="The Broad Institute Genome Sequencing Center for Infectious Disease"/>
            <person name="Wu L."/>
            <person name="Ma J."/>
        </authorList>
    </citation>
    <scope>NUCLEOTIDE SEQUENCE [LARGE SCALE GENOMIC DNA]</scope>
    <source>
        <strain evidence="3">CGMCC 1.13574</strain>
    </source>
</reference>
<evidence type="ECO:0000256" key="1">
    <source>
        <dbReference type="SAM" id="Phobius"/>
    </source>
</evidence>
<evidence type="ECO:0000313" key="2">
    <source>
        <dbReference type="EMBL" id="MFC4729306.1"/>
    </source>
</evidence>
<dbReference type="Proteomes" id="UP001595892">
    <property type="component" value="Unassembled WGS sequence"/>
</dbReference>
<evidence type="ECO:0000313" key="3">
    <source>
        <dbReference type="Proteomes" id="UP001595892"/>
    </source>
</evidence>
<proteinExistence type="predicted"/>
<dbReference type="NCBIfam" id="NF040576">
    <property type="entry name" value="T2SS_GspM_XpsM"/>
    <property type="match status" value="1"/>
</dbReference>
<dbReference type="InterPro" id="IPR034756">
    <property type="entry name" value="T2SSM_b"/>
</dbReference>
<protein>
    <submittedName>
        <fullName evidence="2">Type II secretion system protein GspM</fullName>
    </submittedName>
</protein>
<sequence>MPRLRLERSPVRERWLAVGLLLAVLALAYLVLVHWWWTAPLLALDRDVQDLRAQEQRMRMIAGQRPAIEAALAEVRETEQGDPGFLPEASAQLAAAGLIQRLDGVVRSAAPSGCEVTNRTPAPAAQRGGERYARVVLQVRLACGIDGFAAVLAELESGRPQLFVDNLNVQARRTLRNARSAAPAQPGALDITFDLYGFLRRQAEPGDAD</sequence>
<gene>
    <name evidence="2" type="primary">gspM</name>
    <name evidence="2" type="ORF">ACFO3Q_14130</name>
</gene>
<keyword evidence="1" id="KW-1133">Transmembrane helix</keyword>
<organism evidence="2 3">
    <name type="scientific">Coralloluteibacterium thermophilum</name>
    <dbReference type="NCBI Taxonomy" id="2707049"/>
    <lineage>
        <taxon>Bacteria</taxon>
        <taxon>Pseudomonadati</taxon>
        <taxon>Pseudomonadota</taxon>
        <taxon>Gammaproteobacteria</taxon>
        <taxon>Lysobacterales</taxon>
        <taxon>Lysobacteraceae</taxon>
        <taxon>Coralloluteibacterium</taxon>
    </lineage>
</organism>
<feature type="transmembrane region" description="Helical" evidence="1">
    <location>
        <begin position="15"/>
        <end position="37"/>
    </location>
</feature>
<dbReference type="Pfam" id="PF10741">
    <property type="entry name" value="T2SSM_b"/>
    <property type="match status" value="1"/>
</dbReference>
<keyword evidence="3" id="KW-1185">Reference proteome</keyword>